<dbReference type="PANTHER" id="PTHR43976">
    <property type="entry name" value="SHORT CHAIN DEHYDROGENASE"/>
    <property type="match status" value="1"/>
</dbReference>
<dbReference type="STRING" id="1314781.A0A165J396"/>
<reference evidence="4 5" key="1">
    <citation type="journal article" date="2016" name="Mol. Biol. Evol.">
        <title>Comparative Genomics of Early-Diverging Mushroom-Forming Fungi Provides Insights into the Origins of Lignocellulose Decay Capabilities.</title>
        <authorList>
            <person name="Nagy L.G."/>
            <person name="Riley R."/>
            <person name="Tritt A."/>
            <person name="Adam C."/>
            <person name="Daum C."/>
            <person name="Floudas D."/>
            <person name="Sun H."/>
            <person name="Yadav J.S."/>
            <person name="Pangilinan J."/>
            <person name="Larsson K.H."/>
            <person name="Matsuura K."/>
            <person name="Barry K."/>
            <person name="Labutti K."/>
            <person name="Kuo R."/>
            <person name="Ohm R.A."/>
            <person name="Bhattacharya S.S."/>
            <person name="Shirouzu T."/>
            <person name="Yoshinaga Y."/>
            <person name="Martin F.M."/>
            <person name="Grigoriev I.V."/>
            <person name="Hibbett D.S."/>
        </authorList>
    </citation>
    <scope>NUCLEOTIDE SEQUENCE [LARGE SCALE GENOMIC DNA]</scope>
    <source>
        <strain evidence="4 5">HHB12029</strain>
    </source>
</reference>
<dbReference type="PROSITE" id="PS51257">
    <property type="entry name" value="PROKAR_LIPOPROTEIN"/>
    <property type="match status" value="1"/>
</dbReference>
<dbReference type="AlphaFoldDB" id="A0A165J396"/>
<dbReference type="Gene3D" id="3.40.50.720">
    <property type="entry name" value="NAD(P)-binding Rossmann-like Domain"/>
    <property type="match status" value="1"/>
</dbReference>
<evidence type="ECO:0000313" key="4">
    <source>
        <dbReference type="EMBL" id="KZV94270.1"/>
    </source>
</evidence>
<dbReference type="GO" id="GO:0016491">
    <property type="term" value="F:oxidoreductase activity"/>
    <property type="evidence" value="ECO:0007669"/>
    <property type="project" value="UniProtKB-KW"/>
</dbReference>
<evidence type="ECO:0000313" key="5">
    <source>
        <dbReference type="Proteomes" id="UP000077266"/>
    </source>
</evidence>
<dbReference type="SUPFAM" id="SSF51735">
    <property type="entry name" value="NAD(P)-binding Rossmann-fold domains"/>
    <property type="match status" value="1"/>
</dbReference>
<organism evidence="4 5">
    <name type="scientific">Exidia glandulosa HHB12029</name>
    <dbReference type="NCBI Taxonomy" id="1314781"/>
    <lineage>
        <taxon>Eukaryota</taxon>
        <taxon>Fungi</taxon>
        <taxon>Dikarya</taxon>
        <taxon>Basidiomycota</taxon>
        <taxon>Agaricomycotina</taxon>
        <taxon>Agaricomycetes</taxon>
        <taxon>Auriculariales</taxon>
        <taxon>Exidiaceae</taxon>
        <taxon>Exidia</taxon>
    </lineage>
</organism>
<dbReference type="InterPro" id="IPR036291">
    <property type="entry name" value="NAD(P)-bd_dom_sf"/>
</dbReference>
<proteinExistence type="inferred from homology"/>
<dbReference type="InterPro" id="IPR002347">
    <property type="entry name" value="SDR_fam"/>
</dbReference>
<dbReference type="PANTHER" id="PTHR43976:SF16">
    <property type="entry name" value="SHORT-CHAIN DEHYDROGENASE_REDUCTASE FAMILY PROTEIN"/>
    <property type="match status" value="1"/>
</dbReference>
<evidence type="ECO:0000256" key="3">
    <source>
        <dbReference type="RuleBase" id="RU000363"/>
    </source>
</evidence>
<dbReference type="OrthoDB" id="1274115at2759"/>
<evidence type="ECO:0000256" key="2">
    <source>
        <dbReference type="ARBA" id="ARBA00023002"/>
    </source>
</evidence>
<dbReference type="InParanoid" id="A0A165J396"/>
<dbReference type="EMBL" id="KV425976">
    <property type="protein sequence ID" value="KZV94270.1"/>
    <property type="molecule type" value="Genomic_DNA"/>
</dbReference>
<dbReference type="InterPro" id="IPR051911">
    <property type="entry name" value="SDR_oxidoreductase"/>
</dbReference>
<dbReference type="Pfam" id="PF00106">
    <property type="entry name" value="adh_short"/>
    <property type="match status" value="1"/>
</dbReference>
<keyword evidence="2" id="KW-0560">Oxidoreductase</keyword>
<name>A0A165J396_EXIGL</name>
<dbReference type="PRINTS" id="PR00080">
    <property type="entry name" value="SDRFAMILY"/>
</dbReference>
<evidence type="ECO:0000256" key="1">
    <source>
        <dbReference type="ARBA" id="ARBA00006484"/>
    </source>
</evidence>
<gene>
    <name evidence="4" type="ORF">EXIGLDRAFT_645372</name>
</gene>
<sequence>MSSKIWLVTGANSGIGLALATYLLAQGCKVVATARNVEKLPSELREAKAVALDLSWSDERIKAAGVEAWDAYGHIDVVANNAGQGLHGPVELLRVADVVKLFHSNVFGQLSLIQALIPLMREHGSGTFFNFSSIAGIDGPVSFSAYNASKAAFESFTEALAKEIAPFGLRAYIVEPGFFPTNWFTSTEGTEDPTVKQLYPQAVGATSRLVAQHVEEGQMGDVEQLAARLYEVSEKPLKEEWIRIPLGPDCGEGILAKVELVRENVEGTREIWSSTDLSPEQVKARYGTA</sequence>
<accession>A0A165J396</accession>
<dbReference type="PRINTS" id="PR00081">
    <property type="entry name" value="GDHRDH"/>
</dbReference>
<keyword evidence="5" id="KW-1185">Reference proteome</keyword>
<dbReference type="Proteomes" id="UP000077266">
    <property type="component" value="Unassembled WGS sequence"/>
</dbReference>
<protein>
    <submittedName>
        <fullName evidence="4">NAD(P)-binding protein</fullName>
    </submittedName>
</protein>
<dbReference type="CDD" id="cd05374">
    <property type="entry name" value="17beta-HSD-like_SDR_c"/>
    <property type="match status" value="1"/>
</dbReference>
<comment type="similarity">
    <text evidence="1 3">Belongs to the short-chain dehydrogenases/reductases (SDR) family.</text>
</comment>